<dbReference type="InterPro" id="IPR050368">
    <property type="entry name" value="ClC-type_chloride_channel"/>
</dbReference>
<feature type="transmembrane region" description="Helical" evidence="5">
    <location>
        <begin position="181"/>
        <end position="198"/>
    </location>
</feature>
<dbReference type="PANTHER" id="PTHR43427">
    <property type="entry name" value="CHLORIDE CHANNEL PROTEIN CLC-E"/>
    <property type="match status" value="1"/>
</dbReference>
<protein>
    <recommendedName>
        <fullName evidence="8">Chloride channel protein</fullName>
    </recommendedName>
</protein>
<name>A0A081BIH1_9LACO</name>
<reference evidence="6" key="1">
    <citation type="journal article" date="2014" name="Genome Announc.">
        <title>Draft Genome Sequence of Lactobacillus oryzae Strain SG293T.</title>
        <authorList>
            <person name="Tanizawa Y."/>
            <person name="Fujisawa T."/>
            <person name="Mochizuki T."/>
            <person name="Kaminuma E."/>
            <person name="Nakamura Y."/>
            <person name="Tohno M."/>
        </authorList>
    </citation>
    <scope>NUCLEOTIDE SEQUENCE [LARGE SCALE GENOMIC DNA]</scope>
    <source>
        <strain evidence="6">SG293</strain>
    </source>
</reference>
<comment type="caution">
    <text evidence="6">The sequence shown here is derived from an EMBL/GenBank/DDBJ whole genome shotgun (WGS) entry which is preliminary data.</text>
</comment>
<evidence type="ECO:0000313" key="6">
    <source>
        <dbReference type="EMBL" id="GAK47839.1"/>
    </source>
</evidence>
<keyword evidence="4 5" id="KW-0472">Membrane</keyword>
<dbReference type="RefSeq" id="WP_034527600.1">
    <property type="nucleotide sequence ID" value="NZ_BBJM01000013.1"/>
</dbReference>
<dbReference type="CDD" id="cd00400">
    <property type="entry name" value="Voltage_gated_ClC"/>
    <property type="match status" value="1"/>
</dbReference>
<sequence length="424" mass="47981">MKKNPLIFIYGLGLSAVAGFVVVLFYVLQSFLIEFFWHEDVEAFSRPIINAVILLVIGVVIFLTRKHFGQLPRNFSNVMAEIRRTGTADYRILPLQMVIPAIILVSGTSLGPEATLVSSTVLYGIWIGDKLRYVEANFEQLKALSWKMILRVLLTPHQYLVHREDSPEHRGIFLNKKVTKVIYFLNGILWFTIVYNLFDEPSLIIRIGESNWHYSELGWMLLILLVSYAIGHLYLKAMIEIRKIIQSRFFHEIALVAFGGIAIYVASLLAPEILFSGQHNFHLFTMDWAGHSATYLMIISFAKLLLIAIVLNTGWVGGDIFPVLFSATVQGLAVSQWLPNLDRTFIMVMIAMGVGSAVLESPLLVGSLMAIMFAPINLLPFVIFATILLMVVKSLQRRYTKYAPTVFDQIGDWMRSLKLFGNKS</sequence>
<feature type="transmembrane region" description="Helical" evidence="5">
    <location>
        <begin position="371"/>
        <end position="392"/>
    </location>
</feature>
<evidence type="ECO:0008006" key="8">
    <source>
        <dbReference type="Google" id="ProtNLM"/>
    </source>
</evidence>
<feature type="transmembrane region" description="Helical" evidence="5">
    <location>
        <begin position="7"/>
        <end position="28"/>
    </location>
</feature>
<evidence type="ECO:0000313" key="7">
    <source>
        <dbReference type="Proteomes" id="UP000028700"/>
    </source>
</evidence>
<accession>A0A081BIH1</accession>
<feature type="transmembrane region" description="Helical" evidence="5">
    <location>
        <begin position="218"/>
        <end position="237"/>
    </location>
</feature>
<dbReference type="Proteomes" id="UP000028700">
    <property type="component" value="Unassembled WGS sequence"/>
</dbReference>
<dbReference type="SUPFAM" id="SSF81340">
    <property type="entry name" value="Clc chloride channel"/>
    <property type="match status" value="2"/>
</dbReference>
<organism evidence="6 7">
    <name type="scientific">Secundilactobacillus oryzae JCM 18671</name>
    <dbReference type="NCBI Taxonomy" id="1291743"/>
    <lineage>
        <taxon>Bacteria</taxon>
        <taxon>Bacillati</taxon>
        <taxon>Bacillota</taxon>
        <taxon>Bacilli</taxon>
        <taxon>Lactobacillales</taxon>
        <taxon>Lactobacillaceae</taxon>
        <taxon>Secundilactobacillus</taxon>
    </lineage>
</organism>
<dbReference type="STRING" id="1291743.LOSG293_130280"/>
<feature type="transmembrane region" description="Helical" evidence="5">
    <location>
        <begin position="249"/>
        <end position="270"/>
    </location>
</feature>
<keyword evidence="3 5" id="KW-1133">Transmembrane helix</keyword>
<evidence type="ECO:0000256" key="2">
    <source>
        <dbReference type="ARBA" id="ARBA00022692"/>
    </source>
</evidence>
<dbReference type="InterPro" id="IPR014743">
    <property type="entry name" value="Cl-channel_core"/>
</dbReference>
<keyword evidence="7" id="KW-1185">Reference proteome</keyword>
<dbReference type="Pfam" id="PF00654">
    <property type="entry name" value="Voltage_CLC"/>
    <property type="match status" value="1"/>
</dbReference>
<dbReference type="OrthoDB" id="2729535at2"/>
<dbReference type="AlphaFoldDB" id="A0A081BIH1"/>
<dbReference type="Gene3D" id="1.10.3080.10">
    <property type="entry name" value="Clc chloride channel"/>
    <property type="match status" value="1"/>
</dbReference>
<feature type="transmembrane region" description="Helical" evidence="5">
    <location>
        <begin position="48"/>
        <end position="64"/>
    </location>
</feature>
<evidence type="ECO:0000256" key="5">
    <source>
        <dbReference type="SAM" id="Phobius"/>
    </source>
</evidence>
<gene>
    <name evidence="6" type="ORF">LOSG293_130280</name>
</gene>
<evidence type="ECO:0000256" key="1">
    <source>
        <dbReference type="ARBA" id="ARBA00004141"/>
    </source>
</evidence>
<feature type="transmembrane region" description="Helical" evidence="5">
    <location>
        <begin position="290"/>
        <end position="311"/>
    </location>
</feature>
<dbReference type="InterPro" id="IPR001807">
    <property type="entry name" value="ClC"/>
</dbReference>
<evidence type="ECO:0000256" key="4">
    <source>
        <dbReference type="ARBA" id="ARBA00023136"/>
    </source>
</evidence>
<dbReference type="GO" id="GO:0015108">
    <property type="term" value="F:chloride transmembrane transporter activity"/>
    <property type="evidence" value="ECO:0007669"/>
    <property type="project" value="InterPro"/>
</dbReference>
<dbReference type="EMBL" id="BBJM01000013">
    <property type="protein sequence ID" value="GAK47839.1"/>
    <property type="molecule type" value="Genomic_DNA"/>
</dbReference>
<dbReference type="eggNOG" id="COG0038">
    <property type="taxonomic scope" value="Bacteria"/>
</dbReference>
<feature type="transmembrane region" description="Helical" evidence="5">
    <location>
        <begin position="345"/>
        <end position="365"/>
    </location>
</feature>
<comment type="subcellular location">
    <subcellularLocation>
        <location evidence="1">Membrane</location>
        <topology evidence="1">Multi-pass membrane protein</topology>
    </subcellularLocation>
</comment>
<dbReference type="GO" id="GO:0016020">
    <property type="term" value="C:membrane"/>
    <property type="evidence" value="ECO:0007669"/>
    <property type="project" value="UniProtKB-SubCell"/>
</dbReference>
<evidence type="ECO:0000256" key="3">
    <source>
        <dbReference type="ARBA" id="ARBA00022989"/>
    </source>
</evidence>
<dbReference type="PANTHER" id="PTHR43427:SF12">
    <property type="entry name" value="CHLORIDE TRANSPORTER"/>
    <property type="match status" value="1"/>
</dbReference>
<proteinExistence type="predicted"/>
<keyword evidence="2 5" id="KW-0812">Transmembrane</keyword>